<keyword evidence="9" id="KW-1185">Reference proteome</keyword>
<gene>
    <name evidence="8" type="primary">comB</name>
    <name evidence="8" type="ORF">MBBWO_06540</name>
</gene>
<evidence type="ECO:0000313" key="9">
    <source>
        <dbReference type="Proteomes" id="UP000245577"/>
    </source>
</evidence>
<dbReference type="Pfam" id="PF04029">
    <property type="entry name" value="2-ph_phosp"/>
    <property type="match status" value="1"/>
</dbReference>
<evidence type="ECO:0000256" key="5">
    <source>
        <dbReference type="ARBA" id="ARBA00022842"/>
    </source>
</evidence>
<accession>A0A2U1S755</accession>
<comment type="catalytic activity">
    <reaction evidence="6">
        <text>(2R)-O-phospho-3-sulfolactate + H2O = (2R)-3-sulfolactate + phosphate</text>
        <dbReference type="Rhea" id="RHEA:23416"/>
        <dbReference type="ChEBI" id="CHEBI:15377"/>
        <dbReference type="ChEBI" id="CHEBI:15597"/>
        <dbReference type="ChEBI" id="CHEBI:43474"/>
        <dbReference type="ChEBI" id="CHEBI:58738"/>
        <dbReference type="EC" id="3.1.3.71"/>
    </reaction>
</comment>
<reference evidence="8 9" key="1">
    <citation type="submission" date="2017-03" db="EMBL/GenBank/DDBJ databases">
        <title>Genome sequence of Methanobrevibacter wosei.</title>
        <authorList>
            <person name="Poehlein A."/>
            <person name="Seedorf H."/>
            <person name="Daniel R."/>
        </authorList>
    </citation>
    <scope>NUCLEOTIDE SEQUENCE [LARGE SCALE GENOMIC DNA]</scope>
    <source>
        <strain evidence="8 9">DSM 11979</strain>
    </source>
</reference>
<evidence type="ECO:0000256" key="3">
    <source>
        <dbReference type="ARBA" id="ARBA00012953"/>
    </source>
</evidence>
<name>A0A2U1S755_9EURY</name>
<dbReference type="OrthoDB" id="146693at2157"/>
<dbReference type="EMBL" id="MZGU01000004">
    <property type="protein sequence ID" value="PWB85808.1"/>
    <property type="molecule type" value="Genomic_DNA"/>
</dbReference>
<dbReference type="GO" id="GO:0050532">
    <property type="term" value="F:2-phosphosulfolactate phosphatase activity"/>
    <property type="evidence" value="ECO:0007669"/>
    <property type="project" value="UniProtKB-UniRule"/>
</dbReference>
<sequence length="235" mass="26094">MKITLSFEKTTTTDVSIMVDALRASSSIVLGLNNFKEIIPCFTPEEAFKLGEEYNAILAGEREGIKIKGFDIGNSPKAIETYKIPPEKKDTLILTTSNGTRILKDMKSTVLVGSIVNAEAVGKKSIEIAENEIDVVMAGYKGNFALEDFLASGEIIYWIEKELTDNSIEFEISDFAKAAILASRDYENVKKAFYNCNSGRKLKKLNSQDDVTYCVQKNISDNVAIYKNGKLKVFK</sequence>
<evidence type="ECO:0000256" key="2">
    <source>
        <dbReference type="ARBA" id="ARBA00009997"/>
    </source>
</evidence>
<dbReference type="InterPro" id="IPR027639">
    <property type="entry name" value="ComB_archaeal"/>
</dbReference>
<dbReference type="PANTHER" id="PTHR37311:SF1">
    <property type="entry name" value="2-PHOSPHOSULFOLACTATE PHOSPHATASE-RELATED"/>
    <property type="match status" value="1"/>
</dbReference>
<comment type="similarity">
    <text evidence="2">Belongs to the ComB family.</text>
</comment>
<dbReference type="InterPro" id="IPR036702">
    <property type="entry name" value="ComB-like_sf"/>
</dbReference>
<protein>
    <recommendedName>
        <fullName evidence="3 7">2-phosphosulfolactate phosphatase</fullName>
        <ecNumber evidence="3 7">3.1.3.71</ecNumber>
    </recommendedName>
</protein>
<comment type="cofactor">
    <cofactor evidence="1">
        <name>Mg(2+)</name>
        <dbReference type="ChEBI" id="CHEBI:18420"/>
    </cofactor>
</comment>
<comment type="caution">
    <text evidence="8">The sequence shown here is derived from an EMBL/GenBank/DDBJ whole genome shotgun (WGS) entry which is preliminary data.</text>
</comment>
<organism evidence="8 9">
    <name type="scientific">Methanobrevibacter woesei</name>
    <dbReference type="NCBI Taxonomy" id="190976"/>
    <lineage>
        <taxon>Archaea</taxon>
        <taxon>Methanobacteriati</taxon>
        <taxon>Methanobacteriota</taxon>
        <taxon>Methanomada group</taxon>
        <taxon>Methanobacteria</taxon>
        <taxon>Methanobacteriales</taxon>
        <taxon>Methanobacteriaceae</taxon>
        <taxon>Methanobrevibacter</taxon>
    </lineage>
</organism>
<dbReference type="Gene3D" id="3.90.1560.10">
    <property type="entry name" value="ComB-like"/>
    <property type="match status" value="1"/>
</dbReference>
<keyword evidence="5" id="KW-0460">Magnesium</keyword>
<dbReference type="GO" id="GO:0050545">
    <property type="term" value="F:sulfopyruvate decarboxylase activity"/>
    <property type="evidence" value="ECO:0007669"/>
    <property type="project" value="TreeGrafter"/>
</dbReference>
<dbReference type="Proteomes" id="UP000245577">
    <property type="component" value="Unassembled WGS sequence"/>
</dbReference>
<dbReference type="AlphaFoldDB" id="A0A2U1S755"/>
<proteinExistence type="inferred from homology"/>
<dbReference type="EC" id="3.1.3.71" evidence="3 7"/>
<dbReference type="RefSeq" id="WP_116669458.1">
    <property type="nucleotide sequence ID" value="NZ_CASEFK010000019.1"/>
</dbReference>
<dbReference type="GO" id="GO:0019295">
    <property type="term" value="P:coenzyme M biosynthetic process"/>
    <property type="evidence" value="ECO:0007669"/>
    <property type="project" value="InterPro"/>
</dbReference>
<dbReference type="SUPFAM" id="SSF142823">
    <property type="entry name" value="ComB-like"/>
    <property type="match status" value="1"/>
</dbReference>
<dbReference type="NCBIfam" id="TIGR00298">
    <property type="entry name" value="2-phosphosulfolactate phosphatase"/>
    <property type="match status" value="1"/>
</dbReference>
<evidence type="ECO:0000313" key="8">
    <source>
        <dbReference type="EMBL" id="PWB85808.1"/>
    </source>
</evidence>
<dbReference type="InterPro" id="IPR005238">
    <property type="entry name" value="ComB-like"/>
</dbReference>
<evidence type="ECO:0000256" key="4">
    <source>
        <dbReference type="ARBA" id="ARBA00022801"/>
    </source>
</evidence>
<evidence type="ECO:0000256" key="1">
    <source>
        <dbReference type="ARBA" id="ARBA00001946"/>
    </source>
</evidence>
<dbReference type="PANTHER" id="PTHR37311">
    <property type="entry name" value="2-PHOSPHOSULFOLACTATE PHOSPHATASE-RELATED"/>
    <property type="match status" value="1"/>
</dbReference>
<keyword evidence="4 8" id="KW-0378">Hydrolase</keyword>
<evidence type="ECO:0000256" key="7">
    <source>
        <dbReference type="NCBIfam" id="TIGR00298"/>
    </source>
</evidence>
<dbReference type="GO" id="GO:0000287">
    <property type="term" value="F:magnesium ion binding"/>
    <property type="evidence" value="ECO:0007669"/>
    <property type="project" value="InterPro"/>
</dbReference>
<evidence type="ECO:0000256" key="6">
    <source>
        <dbReference type="ARBA" id="ARBA00033711"/>
    </source>
</evidence>